<dbReference type="AlphaFoldDB" id="A0A8S1V7R1"/>
<protein>
    <submittedName>
        <fullName evidence="2">Uncharacterized protein</fullName>
    </submittedName>
</protein>
<feature type="region of interest" description="Disordered" evidence="1">
    <location>
        <begin position="40"/>
        <end position="60"/>
    </location>
</feature>
<evidence type="ECO:0000313" key="2">
    <source>
        <dbReference type="EMBL" id="CAD8172974.1"/>
    </source>
</evidence>
<name>A0A8S1V7R1_PAROT</name>
<organism evidence="2 3">
    <name type="scientific">Paramecium octaurelia</name>
    <dbReference type="NCBI Taxonomy" id="43137"/>
    <lineage>
        <taxon>Eukaryota</taxon>
        <taxon>Sar</taxon>
        <taxon>Alveolata</taxon>
        <taxon>Ciliophora</taxon>
        <taxon>Intramacronucleata</taxon>
        <taxon>Oligohymenophorea</taxon>
        <taxon>Peniculida</taxon>
        <taxon>Parameciidae</taxon>
        <taxon>Paramecium</taxon>
    </lineage>
</organism>
<accession>A0A8S1V7R1</accession>
<evidence type="ECO:0000256" key="1">
    <source>
        <dbReference type="SAM" id="MobiDB-lite"/>
    </source>
</evidence>
<reference evidence="2" key="1">
    <citation type="submission" date="2021-01" db="EMBL/GenBank/DDBJ databases">
        <authorList>
            <consortium name="Genoscope - CEA"/>
            <person name="William W."/>
        </authorList>
    </citation>
    <scope>NUCLEOTIDE SEQUENCE</scope>
</reference>
<gene>
    <name evidence="2" type="ORF">POCTA_138.1.T0610079</name>
</gene>
<dbReference type="EMBL" id="CAJJDP010000060">
    <property type="protein sequence ID" value="CAD8172974.1"/>
    <property type="molecule type" value="Genomic_DNA"/>
</dbReference>
<dbReference type="Proteomes" id="UP000683925">
    <property type="component" value="Unassembled WGS sequence"/>
</dbReference>
<evidence type="ECO:0000313" key="3">
    <source>
        <dbReference type="Proteomes" id="UP000683925"/>
    </source>
</evidence>
<comment type="caution">
    <text evidence="2">The sequence shown here is derived from an EMBL/GenBank/DDBJ whole genome shotgun (WGS) entry which is preliminary data.</text>
</comment>
<sequence length="141" mass="16393">MPLILNQGLPFKYNQIMLQNIALDQKYSGQLTNEIIGTGPSKDNLPLKQAKPKVQSEKESELPKTSMNYLMLSIQILFKELKQLQQLLEIILLHMLMRIIGFQSIPFIVSKLSLLNDKRMTFKLMRFHGRQVMQIIKQYSS</sequence>
<proteinExistence type="predicted"/>
<keyword evidence="3" id="KW-1185">Reference proteome</keyword>